<keyword evidence="5 8" id="KW-1133">Transmembrane helix</keyword>
<evidence type="ECO:0000256" key="4">
    <source>
        <dbReference type="ARBA" id="ARBA00022692"/>
    </source>
</evidence>
<dbReference type="InParanoid" id="A0A7M7KMM7"/>
<keyword evidence="7" id="KW-0675">Receptor</keyword>
<keyword evidence="6 8" id="KW-0472">Membrane</keyword>
<keyword evidence="4 8" id="KW-0812">Transmembrane</keyword>
<comment type="subcellular location">
    <subcellularLocation>
        <location evidence="1">Cell membrane</location>
        <topology evidence="1">Multi-pass membrane protein</topology>
    </subcellularLocation>
</comment>
<feature type="domain" description="G-protein coupled receptors family 1 profile" evidence="9">
    <location>
        <begin position="76"/>
        <end position="323"/>
    </location>
</feature>
<organism evidence="10 11">
    <name type="scientific">Varroa destructor</name>
    <name type="common">Honeybee mite</name>
    <dbReference type="NCBI Taxonomy" id="109461"/>
    <lineage>
        <taxon>Eukaryota</taxon>
        <taxon>Metazoa</taxon>
        <taxon>Ecdysozoa</taxon>
        <taxon>Arthropoda</taxon>
        <taxon>Chelicerata</taxon>
        <taxon>Arachnida</taxon>
        <taxon>Acari</taxon>
        <taxon>Parasitiformes</taxon>
        <taxon>Mesostigmata</taxon>
        <taxon>Gamasina</taxon>
        <taxon>Dermanyssoidea</taxon>
        <taxon>Varroidae</taxon>
        <taxon>Varroa</taxon>
    </lineage>
</organism>
<dbReference type="OrthoDB" id="10618801at2759"/>
<feature type="transmembrane region" description="Helical" evidence="8">
    <location>
        <begin position="97"/>
        <end position="124"/>
    </location>
</feature>
<feature type="transmembrane region" description="Helical" evidence="8">
    <location>
        <begin position="271"/>
        <end position="287"/>
    </location>
</feature>
<proteinExistence type="inferred from homology"/>
<feature type="transmembrane region" description="Helical" evidence="8">
    <location>
        <begin position="192"/>
        <end position="212"/>
    </location>
</feature>
<comment type="similarity">
    <text evidence="2">Belongs to the G-protein coupled receptor 1 family.</text>
</comment>
<feature type="transmembrane region" description="Helical" evidence="8">
    <location>
        <begin position="144"/>
        <end position="171"/>
    </location>
</feature>
<evidence type="ECO:0000256" key="8">
    <source>
        <dbReference type="SAM" id="Phobius"/>
    </source>
</evidence>
<sequence length="401" mass="45249">MLLSYVVMSVAFRRASPVLSRYPMRDIKSSVFIDSIRFVSMDQAELFFTTSSIVDPYVSHGIISLTILLLAGGLILNLGAILVFLQVPKLLRSTVNTLVRNLFVLHVFTTIVLGTLTIFDWIAWTHDRIEETDQPYVFEYRRAYAVVCPFVHFARATFVGATFGILWIMTLDRALTILFPRDPHTMLLKRHPSLATMSVCVLAPISQSFYLFTSRSGDLLHRDCVYRLNGLEWRLTSFAAYLIPLLLFIALCTILMVRLRSSPAKSSTRTMNRIVLLVILLIASYAICTAPHKVTEVVGAHESLQRISEAMLLLPVVLHPLVYYTISENFRKALSRCFQRRRHLGHRSYCRHAHAGSRHGGEGGDRSAALTITEMTTAFSVTSQDATQEKNLQINKLDPAI</sequence>
<evidence type="ECO:0000256" key="2">
    <source>
        <dbReference type="ARBA" id="ARBA00010663"/>
    </source>
</evidence>
<feature type="transmembrane region" description="Helical" evidence="8">
    <location>
        <begin position="62"/>
        <end position="85"/>
    </location>
</feature>
<evidence type="ECO:0000256" key="5">
    <source>
        <dbReference type="ARBA" id="ARBA00022989"/>
    </source>
</evidence>
<dbReference type="RefSeq" id="XP_022669019.1">
    <property type="nucleotide sequence ID" value="XM_022813284.1"/>
</dbReference>
<dbReference type="SMART" id="SM01381">
    <property type="entry name" value="7TM_GPCR_Srsx"/>
    <property type="match status" value="1"/>
</dbReference>
<evidence type="ECO:0000256" key="6">
    <source>
        <dbReference type="ARBA" id="ARBA00023136"/>
    </source>
</evidence>
<evidence type="ECO:0000313" key="11">
    <source>
        <dbReference type="Proteomes" id="UP000594260"/>
    </source>
</evidence>
<dbReference type="EnsemblMetazoa" id="XM_022813284">
    <property type="protein sequence ID" value="XP_022669019"/>
    <property type="gene ID" value="LOC111253608"/>
</dbReference>
<dbReference type="PROSITE" id="PS50262">
    <property type="entry name" value="G_PROTEIN_RECEP_F1_2"/>
    <property type="match status" value="1"/>
</dbReference>
<name>A0A7M7KMM7_VARDE</name>
<feature type="transmembrane region" description="Helical" evidence="8">
    <location>
        <begin position="238"/>
        <end position="259"/>
    </location>
</feature>
<evidence type="ECO:0000256" key="1">
    <source>
        <dbReference type="ARBA" id="ARBA00004651"/>
    </source>
</evidence>
<dbReference type="GeneID" id="111253608"/>
<protein>
    <recommendedName>
        <fullName evidence="9">G-protein coupled receptors family 1 profile domain-containing protein</fullName>
    </recommendedName>
</protein>
<dbReference type="GO" id="GO:0032870">
    <property type="term" value="P:cellular response to hormone stimulus"/>
    <property type="evidence" value="ECO:0007669"/>
    <property type="project" value="TreeGrafter"/>
</dbReference>
<dbReference type="GO" id="GO:0004930">
    <property type="term" value="F:G protein-coupled receptor activity"/>
    <property type="evidence" value="ECO:0007669"/>
    <property type="project" value="InterPro"/>
</dbReference>
<dbReference type="KEGG" id="vde:111253608"/>
<dbReference type="SUPFAM" id="SSF81321">
    <property type="entry name" value="Family A G protein-coupled receptor-like"/>
    <property type="match status" value="1"/>
</dbReference>
<reference evidence="10" key="1">
    <citation type="submission" date="2021-01" db="UniProtKB">
        <authorList>
            <consortium name="EnsemblMetazoa"/>
        </authorList>
    </citation>
    <scope>IDENTIFICATION</scope>
</reference>
<evidence type="ECO:0000313" key="10">
    <source>
        <dbReference type="EnsemblMetazoa" id="XP_022669019"/>
    </source>
</evidence>
<dbReference type="PANTHER" id="PTHR24241:SF76">
    <property type="entry name" value="NEUROPEPTIDE SIFAMIDE RECEPTOR"/>
    <property type="match status" value="1"/>
</dbReference>
<dbReference type="InterPro" id="IPR000276">
    <property type="entry name" value="GPCR_Rhodpsn"/>
</dbReference>
<evidence type="ECO:0000256" key="3">
    <source>
        <dbReference type="ARBA" id="ARBA00022475"/>
    </source>
</evidence>
<dbReference type="Gene3D" id="1.20.1070.10">
    <property type="entry name" value="Rhodopsin 7-helix transmembrane proteins"/>
    <property type="match status" value="1"/>
</dbReference>
<keyword evidence="3" id="KW-1003">Cell membrane</keyword>
<accession>A0A7M7KMM7</accession>
<evidence type="ECO:0000259" key="9">
    <source>
        <dbReference type="PROSITE" id="PS50262"/>
    </source>
</evidence>
<dbReference type="CDD" id="cd00637">
    <property type="entry name" value="7tm_classA_rhodopsin-like"/>
    <property type="match status" value="1"/>
</dbReference>
<dbReference type="PANTHER" id="PTHR24241">
    <property type="entry name" value="NEUROPEPTIDE RECEPTOR-RELATED G-PROTEIN COUPLED RECEPTOR"/>
    <property type="match status" value="1"/>
</dbReference>
<dbReference type="AlphaFoldDB" id="A0A7M7KMM7"/>
<dbReference type="Proteomes" id="UP000594260">
    <property type="component" value="Unplaced"/>
</dbReference>
<feature type="transmembrane region" description="Helical" evidence="8">
    <location>
        <begin position="307"/>
        <end position="326"/>
    </location>
</feature>
<dbReference type="InterPro" id="IPR017452">
    <property type="entry name" value="GPCR_Rhodpsn_7TM"/>
</dbReference>
<dbReference type="GO" id="GO:0042277">
    <property type="term" value="F:peptide binding"/>
    <property type="evidence" value="ECO:0007669"/>
    <property type="project" value="TreeGrafter"/>
</dbReference>
<keyword evidence="11" id="KW-1185">Reference proteome</keyword>
<evidence type="ECO:0000256" key="7">
    <source>
        <dbReference type="ARBA" id="ARBA00023170"/>
    </source>
</evidence>
<dbReference type="GO" id="GO:0005886">
    <property type="term" value="C:plasma membrane"/>
    <property type="evidence" value="ECO:0007669"/>
    <property type="project" value="UniProtKB-SubCell"/>
</dbReference>